<keyword evidence="2" id="KW-1185">Reference proteome</keyword>
<accession>A0A178Z3W0</accession>
<evidence type="ECO:0000313" key="2">
    <source>
        <dbReference type="Proteomes" id="UP000078343"/>
    </source>
</evidence>
<reference evidence="1 2" key="1">
    <citation type="submission" date="2016-04" db="EMBL/GenBank/DDBJ databases">
        <title>Draft genome of Fonsecaea erecta CBS 125763.</title>
        <authorList>
            <person name="Weiss V.A."/>
            <person name="Vicente V.A."/>
            <person name="Raittz R.T."/>
            <person name="Moreno L.F."/>
            <person name="De Souza E.M."/>
            <person name="Pedrosa F.O."/>
            <person name="Steffens M.B."/>
            <person name="Faoro H."/>
            <person name="Tadra-Sfeir M.Z."/>
            <person name="Najafzadeh M.J."/>
            <person name="Felipe M.S."/>
            <person name="Teixeira M."/>
            <person name="Sun J."/>
            <person name="Xi L."/>
            <person name="Gomes R."/>
            <person name="De Azevedo C.M."/>
            <person name="Salgado C.G."/>
            <person name="Da Silva M.B."/>
            <person name="Nascimento M.F."/>
            <person name="Queiroz-Telles F."/>
            <person name="Attili D.S."/>
            <person name="Gorbushina A."/>
        </authorList>
    </citation>
    <scope>NUCLEOTIDE SEQUENCE [LARGE SCALE GENOMIC DNA]</scope>
    <source>
        <strain evidence="1 2">CBS 125763</strain>
    </source>
</reference>
<sequence>MPLWKEYDAFETGLNKIHVERMKKIREPYDKLLHALYNLIKKVSLREKQDIQKVDLVAAGNGGDGSEEDDINASNVAARKAALDSDVVELLKYTQDNTPVHDRENDGLRNLVSDYLDCHIKKIAGDVKLAELLENIDLVKDFLPKLSKP</sequence>
<dbReference type="Proteomes" id="UP000078343">
    <property type="component" value="Unassembled WGS sequence"/>
</dbReference>
<dbReference type="OrthoDB" id="9997739at2759"/>
<proteinExistence type="predicted"/>
<gene>
    <name evidence="1" type="ORF">AYL99_12004</name>
</gene>
<dbReference type="GeneID" id="30016171"/>
<dbReference type="RefSeq" id="XP_018687152.1">
    <property type="nucleotide sequence ID" value="XM_018843508.1"/>
</dbReference>
<comment type="caution">
    <text evidence="1">The sequence shown here is derived from an EMBL/GenBank/DDBJ whole genome shotgun (WGS) entry which is preliminary data.</text>
</comment>
<dbReference type="EMBL" id="LVYI01000022">
    <property type="protein sequence ID" value="OAP53785.1"/>
    <property type="molecule type" value="Genomic_DNA"/>
</dbReference>
<organism evidence="1 2">
    <name type="scientific">Fonsecaea erecta</name>
    <dbReference type="NCBI Taxonomy" id="1367422"/>
    <lineage>
        <taxon>Eukaryota</taxon>
        <taxon>Fungi</taxon>
        <taxon>Dikarya</taxon>
        <taxon>Ascomycota</taxon>
        <taxon>Pezizomycotina</taxon>
        <taxon>Eurotiomycetes</taxon>
        <taxon>Chaetothyriomycetidae</taxon>
        <taxon>Chaetothyriales</taxon>
        <taxon>Herpotrichiellaceae</taxon>
        <taxon>Fonsecaea</taxon>
    </lineage>
</organism>
<dbReference type="STRING" id="1367422.A0A178Z3W0"/>
<evidence type="ECO:0000313" key="1">
    <source>
        <dbReference type="EMBL" id="OAP53785.1"/>
    </source>
</evidence>
<dbReference type="AlphaFoldDB" id="A0A178Z3W0"/>
<protein>
    <submittedName>
        <fullName evidence="1">Uncharacterized protein</fullName>
    </submittedName>
</protein>
<name>A0A178Z3W0_9EURO</name>